<sequence length="165" mass="18623">SFLDLLGLFSHFLTFNGNSRHFLTIPRPEMASHKLGSGEHTPLQRSDVLLSFLGLLGYPLHLLAYSDIPAISWLSWTFLPFLGFLGQLLPFLGLSEQSRVFSPLIDFPWCLRHLLTYSDISVIYLLLRATLASGISPDPTQESARRFSEVTWVPLHRVVPTAFLL</sequence>
<proteinExistence type="predicted"/>
<keyword evidence="2" id="KW-1185">Reference proteome</keyword>
<evidence type="ECO:0000313" key="1">
    <source>
        <dbReference type="EMBL" id="MQL90868.1"/>
    </source>
</evidence>
<evidence type="ECO:0000313" key="2">
    <source>
        <dbReference type="Proteomes" id="UP000652761"/>
    </source>
</evidence>
<comment type="caution">
    <text evidence="1">The sequence shown here is derived from an EMBL/GenBank/DDBJ whole genome shotgun (WGS) entry which is preliminary data.</text>
</comment>
<accession>A0A843V4A0</accession>
<reference evidence="1" key="1">
    <citation type="submission" date="2017-07" db="EMBL/GenBank/DDBJ databases">
        <title>Taro Niue Genome Assembly and Annotation.</title>
        <authorList>
            <person name="Atibalentja N."/>
            <person name="Keating K."/>
            <person name="Fields C.J."/>
        </authorList>
    </citation>
    <scope>NUCLEOTIDE SEQUENCE</scope>
    <source>
        <strain evidence="1">Niue_2</strain>
        <tissue evidence="1">Leaf</tissue>
    </source>
</reference>
<dbReference type="Proteomes" id="UP000652761">
    <property type="component" value="Unassembled WGS sequence"/>
</dbReference>
<dbReference type="EMBL" id="NMUH01001280">
    <property type="protein sequence ID" value="MQL90868.1"/>
    <property type="molecule type" value="Genomic_DNA"/>
</dbReference>
<dbReference type="AlphaFoldDB" id="A0A843V4A0"/>
<dbReference type="OrthoDB" id="10262062at2759"/>
<protein>
    <submittedName>
        <fullName evidence="1">Uncharacterized protein</fullName>
    </submittedName>
</protein>
<name>A0A843V4A0_COLES</name>
<gene>
    <name evidence="1" type="ORF">Taro_023466</name>
</gene>
<feature type="non-terminal residue" evidence="1">
    <location>
        <position position="165"/>
    </location>
</feature>
<organism evidence="1 2">
    <name type="scientific">Colocasia esculenta</name>
    <name type="common">Wild taro</name>
    <name type="synonym">Arum esculentum</name>
    <dbReference type="NCBI Taxonomy" id="4460"/>
    <lineage>
        <taxon>Eukaryota</taxon>
        <taxon>Viridiplantae</taxon>
        <taxon>Streptophyta</taxon>
        <taxon>Embryophyta</taxon>
        <taxon>Tracheophyta</taxon>
        <taxon>Spermatophyta</taxon>
        <taxon>Magnoliopsida</taxon>
        <taxon>Liliopsida</taxon>
        <taxon>Araceae</taxon>
        <taxon>Aroideae</taxon>
        <taxon>Colocasieae</taxon>
        <taxon>Colocasia</taxon>
    </lineage>
</organism>